<evidence type="ECO:0000313" key="3">
    <source>
        <dbReference type="Proteomes" id="UP000242525"/>
    </source>
</evidence>
<keyword evidence="3" id="KW-1185">Reference proteome</keyword>
<reference evidence="2" key="1">
    <citation type="submission" date="2014-03" db="EMBL/GenBank/DDBJ databases">
        <authorList>
            <person name="Casaregola S."/>
        </authorList>
    </citation>
    <scope>NUCLEOTIDE SEQUENCE [LARGE SCALE GENOMIC DNA]</scope>
    <source>
        <strain evidence="2">CLIB 918</strain>
    </source>
</reference>
<organism evidence="2 3">
    <name type="scientific">Geotrichum candidum</name>
    <name type="common">Oospora lactis</name>
    <name type="synonym">Dipodascus geotrichum</name>
    <dbReference type="NCBI Taxonomy" id="1173061"/>
    <lineage>
        <taxon>Eukaryota</taxon>
        <taxon>Fungi</taxon>
        <taxon>Dikarya</taxon>
        <taxon>Ascomycota</taxon>
        <taxon>Saccharomycotina</taxon>
        <taxon>Dipodascomycetes</taxon>
        <taxon>Dipodascales</taxon>
        <taxon>Dipodascaceae</taxon>
        <taxon>Geotrichum</taxon>
    </lineage>
</organism>
<gene>
    <name evidence="2" type="ORF">BN980_GECA07s03975g</name>
</gene>
<sequence length="117" mass="13332">MSKSPLKSKLERLYNHYIYEIVPVPLMTPVEAFVVNAIFLFMISFLAYTVYTHMPSYLINTFGKLRYYLTGINYKYITNIARNELLYAGNATRAILHSIGSVTFVTDGFISASVKSI</sequence>
<keyword evidence="1" id="KW-1133">Transmembrane helix</keyword>
<dbReference type="Proteomes" id="UP000242525">
    <property type="component" value="Unassembled WGS sequence"/>
</dbReference>
<evidence type="ECO:0000256" key="1">
    <source>
        <dbReference type="SAM" id="Phobius"/>
    </source>
</evidence>
<dbReference type="AlphaFoldDB" id="A0A0J9XC29"/>
<feature type="transmembrane region" description="Helical" evidence="1">
    <location>
        <begin position="32"/>
        <end position="51"/>
    </location>
</feature>
<comment type="caution">
    <text evidence="2">The sequence shown here is derived from an EMBL/GenBank/DDBJ whole genome shotgun (WGS) entry which is preliminary data.</text>
</comment>
<accession>A0A0J9XC29</accession>
<keyword evidence="1" id="KW-0472">Membrane</keyword>
<dbReference type="EMBL" id="CCBN010000007">
    <property type="protein sequence ID" value="CDO54394.1"/>
    <property type="molecule type" value="Genomic_DNA"/>
</dbReference>
<protein>
    <submittedName>
        <fullName evidence="2">Uncharacterized protein</fullName>
    </submittedName>
</protein>
<evidence type="ECO:0000313" key="2">
    <source>
        <dbReference type="EMBL" id="CDO54394.1"/>
    </source>
</evidence>
<keyword evidence="1" id="KW-0812">Transmembrane</keyword>
<proteinExistence type="predicted"/>
<name>A0A0J9XC29_GEOCN</name>